<dbReference type="PANTHER" id="PTHR11576:SF15">
    <property type="entry name" value="ZONA PELLUCIDA SPERM-BINDING PROTEIN 3-LIKE"/>
    <property type="match status" value="1"/>
</dbReference>
<dbReference type="GO" id="GO:0035803">
    <property type="term" value="P:egg coat formation"/>
    <property type="evidence" value="ECO:0007669"/>
    <property type="project" value="TreeGrafter"/>
</dbReference>
<evidence type="ECO:0000256" key="1">
    <source>
        <dbReference type="ARBA" id="ARBA00004251"/>
    </source>
</evidence>
<feature type="compositionally biased region" description="Basic and acidic residues" evidence="16">
    <location>
        <begin position="402"/>
        <end position="415"/>
    </location>
</feature>
<feature type="chain" id="PRO_5018629709" description="Zona pellucida sperm-binding protein 3" evidence="17">
    <location>
        <begin position="17"/>
        <end position="622"/>
    </location>
</feature>
<dbReference type="GeneID" id="108249479"/>
<feature type="region of interest" description="Disordered" evidence="16">
    <location>
        <begin position="372"/>
        <end position="418"/>
    </location>
</feature>
<evidence type="ECO:0000256" key="14">
    <source>
        <dbReference type="ARBA" id="ARBA00023180"/>
    </source>
</evidence>
<dbReference type="InterPro" id="IPR042235">
    <property type="entry name" value="ZP-C_dom"/>
</dbReference>
<evidence type="ECO:0000256" key="16">
    <source>
        <dbReference type="SAM" id="MobiDB-lite"/>
    </source>
</evidence>
<evidence type="ECO:0000256" key="8">
    <source>
        <dbReference type="ARBA" id="ARBA00022685"/>
    </source>
</evidence>
<dbReference type="GO" id="GO:0032190">
    <property type="term" value="F:acrosin binding"/>
    <property type="evidence" value="ECO:0007669"/>
    <property type="project" value="TreeGrafter"/>
</dbReference>
<evidence type="ECO:0000256" key="17">
    <source>
        <dbReference type="SAM" id="SignalP"/>
    </source>
</evidence>
<keyword evidence="7" id="KW-0272">Extracellular matrix</keyword>
<keyword evidence="6" id="KW-0964">Secreted</keyword>
<keyword evidence="14" id="KW-0325">Glycoprotein</keyword>
<dbReference type="PANTHER" id="PTHR11576">
    <property type="entry name" value="ZONA PELLUCIDA SPERM-BINDING PROTEIN 3"/>
    <property type="match status" value="1"/>
</dbReference>
<evidence type="ECO:0000256" key="2">
    <source>
        <dbReference type="ARBA" id="ARBA00004498"/>
    </source>
</evidence>
<dbReference type="Gene3D" id="2.60.40.4100">
    <property type="entry name" value="Zona pellucida, ZP-C domain"/>
    <property type="match status" value="1"/>
</dbReference>
<dbReference type="STRING" id="37003.ENSKMAP00000020470"/>
<feature type="domain" description="ZP" evidence="18">
    <location>
        <begin position="90"/>
        <end position="338"/>
    </location>
</feature>
<evidence type="ECO:0000256" key="15">
    <source>
        <dbReference type="ARBA" id="ARBA00030824"/>
    </source>
</evidence>
<dbReference type="InterPro" id="IPR001507">
    <property type="entry name" value="ZP_dom"/>
</dbReference>
<dbReference type="SMART" id="SM00241">
    <property type="entry name" value="ZP"/>
    <property type="match status" value="1"/>
</dbReference>
<dbReference type="OMA" id="NETSQIW"/>
<evidence type="ECO:0000256" key="10">
    <source>
        <dbReference type="ARBA" id="ARBA00022729"/>
    </source>
</evidence>
<evidence type="ECO:0000256" key="13">
    <source>
        <dbReference type="ARBA" id="ARBA00023157"/>
    </source>
</evidence>
<evidence type="ECO:0000256" key="5">
    <source>
        <dbReference type="ARBA" id="ARBA00022475"/>
    </source>
</evidence>
<dbReference type="AlphaFoldDB" id="A0A3Q3AVF5"/>
<feature type="region of interest" description="Disordered" evidence="16">
    <location>
        <begin position="539"/>
        <end position="565"/>
    </location>
</feature>
<feature type="compositionally biased region" description="Basic and acidic residues" evidence="16">
    <location>
        <begin position="378"/>
        <end position="387"/>
    </location>
</feature>
<name>A0A3Q3AVF5_KRYMA</name>
<dbReference type="GO" id="GO:2000344">
    <property type="term" value="P:positive regulation of acrosome reaction"/>
    <property type="evidence" value="ECO:0007669"/>
    <property type="project" value="TreeGrafter"/>
</dbReference>
<dbReference type="PROSITE" id="PS51034">
    <property type="entry name" value="ZP_2"/>
    <property type="match status" value="1"/>
</dbReference>
<keyword evidence="13" id="KW-1015">Disulfide bond</keyword>
<evidence type="ECO:0000259" key="18">
    <source>
        <dbReference type="PROSITE" id="PS51034"/>
    </source>
</evidence>
<evidence type="ECO:0000313" key="20">
    <source>
        <dbReference type="Proteomes" id="UP000264800"/>
    </source>
</evidence>
<dbReference type="GO" id="GO:0007339">
    <property type="term" value="P:binding of sperm to zona pellucida"/>
    <property type="evidence" value="ECO:0007669"/>
    <property type="project" value="TreeGrafter"/>
</dbReference>
<feature type="signal peptide" evidence="17">
    <location>
        <begin position="1"/>
        <end position="16"/>
    </location>
</feature>
<dbReference type="Pfam" id="PF23344">
    <property type="entry name" value="ZP-N"/>
    <property type="match status" value="1"/>
</dbReference>
<comment type="subcellular location">
    <subcellularLocation>
        <location evidence="1">Cell membrane</location>
        <topology evidence="1">Single-pass type I membrane protein</topology>
    </subcellularLocation>
    <subcellularLocation>
        <location evidence="2">Secreted</location>
        <location evidence="2">Extracellular space</location>
        <location evidence="2">Extracellular matrix</location>
    </subcellularLocation>
</comment>
<dbReference type="Proteomes" id="UP000264800">
    <property type="component" value="Unplaced"/>
</dbReference>
<dbReference type="InterPro" id="IPR055355">
    <property type="entry name" value="ZP-C"/>
</dbReference>
<dbReference type="Gene3D" id="2.60.40.3210">
    <property type="entry name" value="Zona pellucida, ZP-N domain"/>
    <property type="match status" value="1"/>
</dbReference>
<dbReference type="Ensembl" id="ENSKMAT00000020738.1">
    <property type="protein sequence ID" value="ENSKMAP00000020470.1"/>
    <property type="gene ID" value="ENSKMAG00000015209.1"/>
</dbReference>
<evidence type="ECO:0000256" key="6">
    <source>
        <dbReference type="ARBA" id="ARBA00022525"/>
    </source>
</evidence>
<evidence type="ECO:0000256" key="4">
    <source>
        <dbReference type="ARBA" id="ARBA00017980"/>
    </source>
</evidence>
<evidence type="ECO:0000256" key="7">
    <source>
        <dbReference type="ARBA" id="ARBA00022530"/>
    </source>
</evidence>
<keyword evidence="11" id="KW-1133">Transmembrane helix</keyword>
<reference evidence="19" key="2">
    <citation type="submission" date="2025-09" db="UniProtKB">
        <authorList>
            <consortium name="Ensembl"/>
        </authorList>
    </citation>
    <scope>IDENTIFICATION</scope>
</reference>
<keyword evidence="20" id="KW-1185">Reference proteome</keyword>
<sequence length="622" mass="68587">MLVFWLVWVWFHATLGGPVSRPPAEDGAHGSSFHRLPVFLHAPRPLVPQDMLLPVRYSGPVPAGLTALLIPPTRPQESGPGRGARAVEAACGADTVSVRVDRLLLRAWTDPARFRLGSCGANTVTSRFLYFQSALMECGGKLQVAGGELVYTYLLSYTPPPQGYVIRVYPISIPIHCRYNRFHYSYKVGYRPQVQHTTFLKTMKSKLTFSLTVCNAQWEPLPPGHAFILGDPVYFMAQAGTLLAGERLFVDSCYASSSKDPSTLPKVDIISNYGCMTESRREGSSSQFLSGGGSVVKFSLDAFLLKEISQVQYLYCSLSVGVYTSHIAKSCSYNKAVGRWEELEASPLLCSCCNSVCTDTGTGTDLKTRVRSSGWLVEPKRHQEPEMGVRSFQTEDDGDPVDQDKSGKDNMDVQKDVQTGENKGEILSDKIGWTSVKVNHQEKMDKGKETEEVVVKMSSELQTLLTHDLSDENKSHGNETSQIWEKVPYRRNNVVVVSSDGNRRMVTSLDASGNNTNKSNHRFGINQSSSHFIPTNTLSPNNHSISCTPVSGASQSKNNGSSNELGTMYRKLNSYNIQHSDAKDSWTDLTSNTSALPDFRLSKGRPGLDKVSAVLRLKEILC</sequence>
<evidence type="ECO:0000313" key="19">
    <source>
        <dbReference type="Ensembl" id="ENSKMAP00000020470.1"/>
    </source>
</evidence>
<dbReference type="Pfam" id="PF00100">
    <property type="entry name" value="Zona_pellucida"/>
    <property type="match status" value="1"/>
</dbReference>
<evidence type="ECO:0000256" key="11">
    <source>
        <dbReference type="ARBA" id="ARBA00022989"/>
    </source>
</evidence>
<dbReference type="GO" id="GO:0005886">
    <property type="term" value="C:plasma membrane"/>
    <property type="evidence" value="ECO:0007669"/>
    <property type="project" value="UniProtKB-SubCell"/>
</dbReference>
<proteinExistence type="inferred from homology"/>
<dbReference type="GO" id="GO:0031012">
    <property type="term" value="C:extracellular matrix"/>
    <property type="evidence" value="ECO:0007669"/>
    <property type="project" value="TreeGrafter"/>
</dbReference>
<dbReference type="FunFam" id="2.60.40.4100:FF:000002">
    <property type="entry name" value="Zona pellucida sperm-binding protein 3"/>
    <property type="match status" value="1"/>
</dbReference>
<dbReference type="FunFam" id="2.60.40.3210:FF:000001">
    <property type="entry name" value="Zona pellucida sperm-binding protein 3"/>
    <property type="match status" value="1"/>
</dbReference>
<keyword evidence="8" id="KW-0165">Cleavage on pair of basic residues</keyword>
<evidence type="ECO:0000256" key="3">
    <source>
        <dbReference type="ARBA" id="ARBA00006735"/>
    </source>
</evidence>
<dbReference type="RefSeq" id="XP_024857931.1">
    <property type="nucleotide sequence ID" value="XM_025002163.2"/>
</dbReference>
<dbReference type="InterPro" id="IPR055356">
    <property type="entry name" value="ZP-N"/>
</dbReference>
<keyword evidence="10 17" id="KW-0732">Signal</keyword>
<dbReference type="OrthoDB" id="8956379at2759"/>
<evidence type="ECO:0000256" key="9">
    <source>
        <dbReference type="ARBA" id="ARBA00022692"/>
    </source>
</evidence>
<reference evidence="19" key="1">
    <citation type="submission" date="2025-08" db="UniProtKB">
        <authorList>
            <consortium name="Ensembl"/>
        </authorList>
    </citation>
    <scope>IDENTIFICATION</scope>
</reference>
<dbReference type="GeneTree" id="ENSGT01030000234567"/>
<dbReference type="CTD" id="327616"/>
<protein>
    <recommendedName>
        <fullName evidence="4">Zona pellucida sperm-binding protein 3</fullName>
    </recommendedName>
    <alternativeName>
        <fullName evidence="15">Zona pellucida glycoprotein 3</fullName>
    </alternativeName>
</protein>
<evidence type="ECO:0000256" key="12">
    <source>
        <dbReference type="ARBA" id="ARBA00023136"/>
    </source>
</evidence>
<keyword evidence="9" id="KW-0812">Transmembrane</keyword>
<keyword evidence="5" id="KW-1003">Cell membrane</keyword>
<keyword evidence="12" id="KW-0472">Membrane</keyword>
<comment type="similarity">
    <text evidence="3">Belongs to the ZP domain family. ZPC subfamily.</text>
</comment>
<organism evidence="19 20">
    <name type="scientific">Kryptolebias marmoratus</name>
    <name type="common">Mangrove killifish</name>
    <name type="synonym">Rivulus marmoratus</name>
    <dbReference type="NCBI Taxonomy" id="37003"/>
    <lineage>
        <taxon>Eukaryota</taxon>
        <taxon>Metazoa</taxon>
        <taxon>Chordata</taxon>
        <taxon>Craniata</taxon>
        <taxon>Vertebrata</taxon>
        <taxon>Euteleostomi</taxon>
        <taxon>Actinopterygii</taxon>
        <taxon>Neopterygii</taxon>
        <taxon>Teleostei</taxon>
        <taxon>Neoteleostei</taxon>
        <taxon>Acanthomorphata</taxon>
        <taxon>Ovalentaria</taxon>
        <taxon>Atherinomorphae</taxon>
        <taxon>Cyprinodontiformes</taxon>
        <taxon>Rivulidae</taxon>
        <taxon>Kryptolebias</taxon>
    </lineage>
</organism>
<dbReference type="KEGG" id="kmr:108249479"/>
<accession>A0A3Q3AVF5</accession>